<sequence length="402" mass="46849">MTSRHTKAKKATFSSIIIALYIISQTQIFRGRFLRNLLPRTDFLKSISSVESWNVFSFPSYSFTSNNTVENEEDDDAFVIDENATYKEIHEATTRDDLDDDSYKESPSHNETQLQTIKRPRVLLFMTTHASDLHKWYLKSCWRQVIQHSRLIQNSDVFVYMNRNDTDAIQLLQETFQYTHLMKNATHNHFNHTIQNIDSSKLNHDLTMHVKEQLHSGNGERMLQDGAMDAMKDAIRYGWFDNYDWVIRLNPDVIIRNETFLYDIILDGHNVKDLTRYNVWNKYNLNFKVENITSVKGILINCRYKGWTEYKIHTDFFAIRPEVLNKTELLTPTTSVSELSFTTAIYDSVLKLNQHLILPNSESLNLACRAANKLPFDVASVIHHHPSPGTIESNYTCPFTFS</sequence>
<evidence type="ECO:0000313" key="2">
    <source>
        <dbReference type="Proteomes" id="UP001054902"/>
    </source>
</evidence>
<keyword evidence="2" id="KW-1185">Reference proteome</keyword>
<dbReference type="AlphaFoldDB" id="A0AAD3HG39"/>
<dbReference type="EMBL" id="BLLK01000075">
    <property type="protein sequence ID" value="GFH61939.1"/>
    <property type="molecule type" value="Genomic_DNA"/>
</dbReference>
<gene>
    <name evidence="1" type="ORF">CTEN210_18415</name>
</gene>
<protein>
    <submittedName>
        <fullName evidence="1">Uncharacterized protein</fullName>
    </submittedName>
</protein>
<comment type="caution">
    <text evidence="1">The sequence shown here is derived from an EMBL/GenBank/DDBJ whole genome shotgun (WGS) entry which is preliminary data.</text>
</comment>
<reference evidence="1 2" key="1">
    <citation type="journal article" date="2021" name="Sci. Rep.">
        <title>The genome of the diatom Chaetoceros tenuissimus carries an ancient integrated fragment of an extant virus.</title>
        <authorList>
            <person name="Hongo Y."/>
            <person name="Kimura K."/>
            <person name="Takaki Y."/>
            <person name="Yoshida Y."/>
            <person name="Baba S."/>
            <person name="Kobayashi G."/>
            <person name="Nagasaki K."/>
            <person name="Hano T."/>
            <person name="Tomaru Y."/>
        </authorList>
    </citation>
    <scope>NUCLEOTIDE SEQUENCE [LARGE SCALE GENOMIC DNA]</scope>
    <source>
        <strain evidence="1 2">NIES-3715</strain>
    </source>
</reference>
<dbReference type="Proteomes" id="UP001054902">
    <property type="component" value="Unassembled WGS sequence"/>
</dbReference>
<name>A0AAD3HG39_9STRA</name>
<accession>A0AAD3HG39</accession>
<evidence type="ECO:0000313" key="1">
    <source>
        <dbReference type="EMBL" id="GFH61939.1"/>
    </source>
</evidence>
<organism evidence="1 2">
    <name type="scientific">Chaetoceros tenuissimus</name>
    <dbReference type="NCBI Taxonomy" id="426638"/>
    <lineage>
        <taxon>Eukaryota</taxon>
        <taxon>Sar</taxon>
        <taxon>Stramenopiles</taxon>
        <taxon>Ochrophyta</taxon>
        <taxon>Bacillariophyta</taxon>
        <taxon>Coscinodiscophyceae</taxon>
        <taxon>Chaetocerotophycidae</taxon>
        <taxon>Chaetocerotales</taxon>
        <taxon>Chaetocerotaceae</taxon>
        <taxon>Chaetoceros</taxon>
    </lineage>
</organism>
<proteinExistence type="predicted"/>